<organism evidence="1 2">
    <name type="scientific">Glutamicibacter bergerei</name>
    <dbReference type="NCBI Taxonomy" id="256702"/>
    <lineage>
        <taxon>Bacteria</taxon>
        <taxon>Bacillati</taxon>
        <taxon>Actinomycetota</taxon>
        <taxon>Actinomycetes</taxon>
        <taxon>Micrococcales</taxon>
        <taxon>Micrococcaceae</taxon>
        <taxon>Glutamicibacter</taxon>
    </lineage>
</organism>
<dbReference type="PANTHER" id="PTHR37298">
    <property type="entry name" value="UPF0111 PROTEIN YKAA"/>
    <property type="match status" value="1"/>
</dbReference>
<dbReference type="EMBL" id="JBHSHE010000017">
    <property type="protein sequence ID" value="MFC4715442.1"/>
    <property type="molecule type" value="Genomic_DNA"/>
</dbReference>
<evidence type="ECO:0008006" key="3">
    <source>
        <dbReference type="Google" id="ProtNLM"/>
    </source>
</evidence>
<evidence type="ECO:0000313" key="2">
    <source>
        <dbReference type="Proteomes" id="UP001595884"/>
    </source>
</evidence>
<dbReference type="InterPro" id="IPR038078">
    <property type="entry name" value="PhoU-like_sf"/>
</dbReference>
<evidence type="ECO:0000313" key="1">
    <source>
        <dbReference type="EMBL" id="MFC4715442.1"/>
    </source>
</evidence>
<accession>A0ABV9MHQ9</accession>
<name>A0ABV9MHQ9_9MICC</name>
<sequence>MKFQIFPSATRGIELLSDLASTIRISVASVSEMIGNPDGRAIQLKDLANAEAQATDLLHALLTHLRTSYISPLPREDMYTFSRLLHETMEHLRGIGELINTLGSTPLSERAAEQLELISQLAELAAHSVRTLNKLDDLEDNWLQMMQYSKRAARTHLVWIDEISNFSKASTIHKHQRVADHLLLTANSLRQFSDHLGRVLVKES</sequence>
<dbReference type="RefSeq" id="WP_096256821.1">
    <property type="nucleotide sequence ID" value="NZ_BAAAVQ010000065.1"/>
</dbReference>
<dbReference type="Proteomes" id="UP001595884">
    <property type="component" value="Unassembled WGS sequence"/>
</dbReference>
<protein>
    <recommendedName>
        <fullName evidence="3">Nuclease PIN</fullName>
    </recommendedName>
</protein>
<proteinExistence type="predicted"/>
<dbReference type="PANTHER" id="PTHR37298:SF1">
    <property type="entry name" value="UPF0111 PROTEIN YKAA"/>
    <property type="match status" value="1"/>
</dbReference>
<dbReference type="InterPro" id="IPR052912">
    <property type="entry name" value="UPF0111_domain"/>
</dbReference>
<reference evidence="2" key="1">
    <citation type="journal article" date="2019" name="Int. J. Syst. Evol. Microbiol.">
        <title>The Global Catalogue of Microorganisms (GCM) 10K type strain sequencing project: providing services to taxonomists for standard genome sequencing and annotation.</title>
        <authorList>
            <consortium name="The Broad Institute Genomics Platform"/>
            <consortium name="The Broad Institute Genome Sequencing Center for Infectious Disease"/>
            <person name="Wu L."/>
            <person name="Ma J."/>
        </authorList>
    </citation>
    <scope>NUCLEOTIDE SEQUENCE [LARGE SCALE GENOMIC DNA]</scope>
    <source>
        <strain evidence="2">CGMCC 1.12849</strain>
    </source>
</reference>
<keyword evidence="2" id="KW-1185">Reference proteome</keyword>
<dbReference type="Gene3D" id="1.20.58.220">
    <property type="entry name" value="Phosphate transport system protein phou homolog 2, domain 2"/>
    <property type="match status" value="1"/>
</dbReference>
<gene>
    <name evidence="1" type="ORF">ACFO7V_04725</name>
</gene>
<comment type="caution">
    <text evidence="1">The sequence shown here is derived from an EMBL/GenBank/DDBJ whole genome shotgun (WGS) entry which is preliminary data.</text>
</comment>